<dbReference type="RefSeq" id="XP_002733947.1">
    <property type="nucleotide sequence ID" value="XM_002733901.2"/>
</dbReference>
<proteinExistence type="inferred from homology"/>
<organism evidence="12 13">
    <name type="scientific">Saccoglossus kowalevskii</name>
    <name type="common">Acorn worm</name>
    <dbReference type="NCBI Taxonomy" id="10224"/>
    <lineage>
        <taxon>Eukaryota</taxon>
        <taxon>Metazoa</taxon>
        <taxon>Hemichordata</taxon>
        <taxon>Enteropneusta</taxon>
        <taxon>Harrimaniidae</taxon>
        <taxon>Saccoglossus</taxon>
    </lineage>
</organism>
<evidence type="ECO:0000256" key="11">
    <source>
        <dbReference type="SAM" id="SignalP"/>
    </source>
</evidence>
<keyword evidence="4" id="KW-0548">Nucleotidyltransferase</keyword>
<keyword evidence="12" id="KW-1185">Reference proteome</keyword>
<feature type="chain" id="PRO_5046057363" description="Selenoprotein O" evidence="11">
    <location>
        <begin position="29"/>
        <end position="584"/>
    </location>
</feature>
<gene>
    <name evidence="13" type="primary">LOC100371716</name>
</gene>
<keyword evidence="5" id="KW-0479">Metal-binding</keyword>
<name>A0ABM0GNN1_SACKO</name>
<evidence type="ECO:0000256" key="6">
    <source>
        <dbReference type="ARBA" id="ARBA00022741"/>
    </source>
</evidence>
<evidence type="ECO:0000256" key="7">
    <source>
        <dbReference type="ARBA" id="ARBA00022840"/>
    </source>
</evidence>
<dbReference type="HAMAP" id="MF_00692">
    <property type="entry name" value="SelO"/>
    <property type="match status" value="1"/>
</dbReference>
<protein>
    <recommendedName>
        <fullName evidence="9">Selenoprotein O</fullName>
    </recommendedName>
</protein>
<keyword evidence="6" id="KW-0547">Nucleotide-binding</keyword>
<dbReference type="GeneID" id="100371716"/>
<evidence type="ECO:0000256" key="2">
    <source>
        <dbReference type="ARBA" id="ARBA00009747"/>
    </source>
</evidence>
<keyword evidence="7" id="KW-0067">ATP-binding</keyword>
<dbReference type="Proteomes" id="UP000694865">
    <property type="component" value="Unplaced"/>
</dbReference>
<keyword evidence="3" id="KW-0808">Transferase</keyword>
<comment type="similarity">
    <text evidence="2">Belongs to the SELO family.</text>
</comment>
<feature type="signal peptide" evidence="11">
    <location>
        <begin position="1"/>
        <end position="28"/>
    </location>
</feature>
<evidence type="ECO:0000256" key="5">
    <source>
        <dbReference type="ARBA" id="ARBA00022723"/>
    </source>
</evidence>
<evidence type="ECO:0000256" key="3">
    <source>
        <dbReference type="ARBA" id="ARBA00022679"/>
    </source>
</evidence>
<dbReference type="PANTHER" id="PTHR12153:SF18">
    <property type="entry name" value="SELENOPROTEIN O"/>
    <property type="match status" value="1"/>
</dbReference>
<keyword evidence="8" id="KW-0460">Magnesium</keyword>
<evidence type="ECO:0000256" key="9">
    <source>
        <dbReference type="ARBA" id="ARBA00031547"/>
    </source>
</evidence>
<evidence type="ECO:0000256" key="1">
    <source>
        <dbReference type="ARBA" id="ARBA00001946"/>
    </source>
</evidence>
<evidence type="ECO:0000256" key="4">
    <source>
        <dbReference type="ARBA" id="ARBA00022695"/>
    </source>
</evidence>
<keyword evidence="11" id="KW-0732">Signal</keyword>
<accession>A0ABM0GNN1</accession>
<sequence length="584" mass="67421">MALSRTVITRKLVIFAAILNCTCISTETNGDFSQCEADVEIEEKKCSRNQIWYSAFHRHDLIASLDSWGFSDSRLLDNFEVELEERNYVRQVKNVLFSKVLPTPLQTTVKLVAVSSDLLENVLDLDKSISETEHFLTFVSGNTILPGSIPISHRYGGHQFGEWSDQLGDGRAHLLGEYVNRNGDRWELQLKGSGLTPYSRRGDGRAVLRSSIREFLCSEAMYHLGIPTSRALSVIVSGDPVWRDQFYDGHAKTEKAAVVLRLAKSWFRIGSLEILAMKREIKLLRRLTDFVIENYFPSIDISDENKYLSLFSEIVSQTADLMARWMSVGFAHGVMNTDNFSLLSITIDYGPFGFLDDYNPSFIPNTSDDEGMYSYENQPDIGHFNMNRLRAALWPLWNNKQKQLSEMILQGYIDIYKTRFMEIFRGKLGFLSTDDKDEYIIGLLLKMMEDTRTDFTMTFRQLGNLTFQHIQNNNVSDALWALKTLQLHEKWNNWLQLYYARITSEDDTDVKRMNRMNNVNPKYILRYWMAESAIRKAEDNDFSEVQKLLEILQAPYTEQLDMEPTGYADRPPEWSKKLKVSCSS</sequence>
<reference evidence="13" key="1">
    <citation type="submission" date="2025-08" db="UniProtKB">
        <authorList>
            <consortium name="RefSeq"/>
        </authorList>
    </citation>
    <scope>IDENTIFICATION</scope>
    <source>
        <tissue evidence="13">Testes</tissue>
    </source>
</reference>
<dbReference type="PANTHER" id="PTHR12153">
    <property type="entry name" value="SELENOPROTEIN O"/>
    <property type="match status" value="1"/>
</dbReference>
<feature type="region of interest" description="Disordered" evidence="10">
    <location>
        <begin position="562"/>
        <end position="584"/>
    </location>
</feature>
<evidence type="ECO:0000313" key="13">
    <source>
        <dbReference type="RefSeq" id="XP_002733947.1"/>
    </source>
</evidence>
<evidence type="ECO:0000256" key="10">
    <source>
        <dbReference type="SAM" id="MobiDB-lite"/>
    </source>
</evidence>
<dbReference type="Pfam" id="PF02696">
    <property type="entry name" value="SelO"/>
    <property type="match status" value="1"/>
</dbReference>
<evidence type="ECO:0000256" key="8">
    <source>
        <dbReference type="ARBA" id="ARBA00022842"/>
    </source>
</evidence>
<evidence type="ECO:0000313" key="12">
    <source>
        <dbReference type="Proteomes" id="UP000694865"/>
    </source>
</evidence>
<dbReference type="InterPro" id="IPR003846">
    <property type="entry name" value="SelO"/>
</dbReference>
<dbReference type="NCBIfam" id="NF000658">
    <property type="entry name" value="PRK00029.1"/>
    <property type="match status" value="1"/>
</dbReference>
<comment type="cofactor">
    <cofactor evidence="1">
        <name>Mg(2+)</name>
        <dbReference type="ChEBI" id="CHEBI:18420"/>
    </cofactor>
</comment>